<dbReference type="GO" id="GO:0016747">
    <property type="term" value="F:acyltransferase activity, transferring groups other than amino-acyl groups"/>
    <property type="evidence" value="ECO:0007669"/>
    <property type="project" value="InterPro"/>
</dbReference>
<reference evidence="2 3" key="1">
    <citation type="journal article" date="2016" name="Mol. Biol. Evol.">
        <title>Comparative Genomics of Early-Diverging Mushroom-Forming Fungi Provides Insights into the Origins of Lignocellulose Decay Capabilities.</title>
        <authorList>
            <person name="Nagy L.G."/>
            <person name="Riley R."/>
            <person name="Tritt A."/>
            <person name="Adam C."/>
            <person name="Daum C."/>
            <person name="Floudas D."/>
            <person name="Sun H."/>
            <person name="Yadav J.S."/>
            <person name="Pangilinan J."/>
            <person name="Larsson K.H."/>
            <person name="Matsuura K."/>
            <person name="Barry K."/>
            <person name="Labutti K."/>
            <person name="Kuo R."/>
            <person name="Ohm R.A."/>
            <person name="Bhattacharya S.S."/>
            <person name="Shirouzu T."/>
            <person name="Yoshinaga Y."/>
            <person name="Martin F.M."/>
            <person name="Grigoriev I.V."/>
            <person name="Hibbett D.S."/>
        </authorList>
    </citation>
    <scope>NUCLEOTIDE SEQUENCE [LARGE SCALE GENOMIC DNA]</scope>
    <source>
        <strain evidence="2 3">CBS 109695</strain>
    </source>
</reference>
<dbReference type="CDD" id="cd04301">
    <property type="entry name" value="NAT_SF"/>
    <property type="match status" value="1"/>
</dbReference>
<dbReference type="PROSITE" id="PS51186">
    <property type="entry name" value="GNAT"/>
    <property type="match status" value="1"/>
</dbReference>
<evidence type="ECO:0000313" key="2">
    <source>
        <dbReference type="EMBL" id="KZP17306.1"/>
    </source>
</evidence>
<dbReference type="OrthoDB" id="9975416at2759"/>
<dbReference type="InterPro" id="IPR000182">
    <property type="entry name" value="GNAT_dom"/>
</dbReference>
<evidence type="ECO:0000313" key="3">
    <source>
        <dbReference type="Proteomes" id="UP000076532"/>
    </source>
</evidence>
<dbReference type="SUPFAM" id="SSF55729">
    <property type="entry name" value="Acyl-CoA N-acyltransferases (Nat)"/>
    <property type="match status" value="1"/>
</dbReference>
<dbReference type="Proteomes" id="UP000076532">
    <property type="component" value="Unassembled WGS sequence"/>
</dbReference>
<dbReference type="PANTHER" id="PTHR13170">
    <property type="entry name" value="O-GLCNACASE"/>
    <property type="match status" value="1"/>
</dbReference>
<dbReference type="InterPro" id="IPR051822">
    <property type="entry name" value="Glycosyl_Hydrolase_84"/>
</dbReference>
<dbReference type="EMBL" id="KV417584">
    <property type="protein sequence ID" value="KZP17306.1"/>
    <property type="molecule type" value="Genomic_DNA"/>
</dbReference>
<dbReference type="STRING" id="436010.A0A166FYQ9"/>
<dbReference type="Pfam" id="PF00583">
    <property type="entry name" value="Acetyltransf_1"/>
    <property type="match status" value="1"/>
</dbReference>
<evidence type="ECO:0000259" key="1">
    <source>
        <dbReference type="PROSITE" id="PS51186"/>
    </source>
</evidence>
<accession>A0A166FYQ9</accession>
<dbReference type="PANTHER" id="PTHR13170:SF16">
    <property type="entry name" value="PROTEIN O-GLCNACASE"/>
    <property type="match status" value="1"/>
</dbReference>
<dbReference type="InterPro" id="IPR016181">
    <property type="entry name" value="Acyl_CoA_acyltransferase"/>
</dbReference>
<feature type="domain" description="N-acetyltransferase" evidence="1">
    <location>
        <begin position="75"/>
        <end position="211"/>
    </location>
</feature>
<name>A0A166FYQ9_9AGAM</name>
<dbReference type="AlphaFoldDB" id="A0A166FYQ9"/>
<gene>
    <name evidence="2" type="ORF">FIBSPDRAFT_957320</name>
</gene>
<proteinExistence type="predicted"/>
<organism evidence="2 3">
    <name type="scientific">Athelia psychrophila</name>
    <dbReference type="NCBI Taxonomy" id="1759441"/>
    <lineage>
        <taxon>Eukaryota</taxon>
        <taxon>Fungi</taxon>
        <taxon>Dikarya</taxon>
        <taxon>Basidiomycota</taxon>
        <taxon>Agaricomycotina</taxon>
        <taxon>Agaricomycetes</taxon>
        <taxon>Agaricomycetidae</taxon>
        <taxon>Atheliales</taxon>
        <taxon>Atheliaceae</taxon>
        <taxon>Athelia</taxon>
    </lineage>
</organism>
<sequence>MPISIRRTTESDAPTLSRICLLTGAAGSSAEHLHKHGELPGLVFAVPYVKLAHTFGFVLVDDASGEIGGYILGTTDTRAFEREAHEHWWPALRAQYPVDEVVKMESNGTATAEDLRFAKLFGDMWAAPDACIAFSPVHLHIDILPAFQRQGLGKVLMGRAVELVREQGINGLWVGLDPKNESAKKFYEKLGFRPIECEGMNMGLSFANWKD</sequence>
<protein>
    <submittedName>
        <fullName evidence="2">Acyl-CoA N-acyltransferase</fullName>
    </submittedName>
</protein>
<keyword evidence="3" id="KW-1185">Reference proteome</keyword>
<dbReference type="Gene3D" id="3.40.630.30">
    <property type="match status" value="1"/>
</dbReference>